<dbReference type="EMBL" id="JH611156">
    <property type="protein sequence ID" value="EJP72241.1"/>
    <property type="molecule type" value="Genomic_DNA"/>
</dbReference>
<dbReference type="Pfam" id="PF01464">
    <property type="entry name" value="SLT"/>
    <property type="match status" value="1"/>
</dbReference>
<dbReference type="STRING" id="1123866.NT01SARS_0739"/>
<gene>
    <name evidence="3" type="ORF">NT01SARS_0739</name>
</gene>
<comment type="similarity">
    <text evidence="1">Belongs to the transglycosylase Slt family.</text>
</comment>
<dbReference type="Gene3D" id="1.10.530.10">
    <property type="match status" value="1"/>
</dbReference>
<organism evidence="3 4">
    <name type="scientific">SAR86 cluster bacterium SAR86A</name>
    <dbReference type="NCBI Taxonomy" id="1123866"/>
    <lineage>
        <taxon>Bacteria</taxon>
        <taxon>Pseudomonadati</taxon>
        <taxon>Pseudomonadota</taxon>
        <taxon>Gammaproteobacteria</taxon>
        <taxon>SAR86 cluster</taxon>
    </lineage>
</organism>
<name>J5KGJ2_9GAMM</name>
<dbReference type="PROSITE" id="PS51257">
    <property type="entry name" value="PROKAR_LIPOPROTEIN"/>
    <property type="match status" value="1"/>
</dbReference>
<dbReference type="Proteomes" id="UP000010305">
    <property type="component" value="Unassembled WGS sequence"/>
</dbReference>
<evidence type="ECO:0000313" key="3">
    <source>
        <dbReference type="EMBL" id="EJP72241.1"/>
    </source>
</evidence>
<dbReference type="AlphaFoldDB" id="J5KGJ2"/>
<evidence type="ECO:0000313" key="4">
    <source>
        <dbReference type="Proteomes" id="UP000010305"/>
    </source>
</evidence>
<dbReference type="InterPro" id="IPR008258">
    <property type="entry name" value="Transglycosylase_SLT_dom_1"/>
</dbReference>
<dbReference type="PANTHER" id="PTHR37423:SF2">
    <property type="entry name" value="MEMBRANE-BOUND LYTIC MUREIN TRANSGLYCOSYLASE C"/>
    <property type="match status" value="1"/>
</dbReference>
<sequence>MYRFFLVPILATLIAGCSYINKEISCDQILSDTYSISSLNNFEKNKFKDLLIERYPKYDQMFQEASEETMIDKNLLAAISFQESQWDPRAQSNMGVRGMMMVTLETAALVGVEKRLNPEQNIKGGSRYFAMLLEKNKVGITEADKLSIVLASYNLGPTNILKVASLIDENIENVSWLEIEEKLKTLKGEDLNLTDSVSYTRGQQAIDYVGRVKEYYQLMSAHSCVQPKDQLIFF</sequence>
<dbReference type="PANTHER" id="PTHR37423">
    <property type="entry name" value="SOLUBLE LYTIC MUREIN TRANSGLYCOSYLASE-RELATED"/>
    <property type="match status" value="1"/>
</dbReference>
<protein>
    <submittedName>
        <fullName evidence="3">Membrane-bound lytic murein transglycosylase F</fullName>
    </submittedName>
</protein>
<proteinExistence type="inferred from homology"/>
<dbReference type="InterPro" id="IPR023346">
    <property type="entry name" value="Lysozyme-like_dom_sf"/>
</dbReference>
<evidence type="ECO:0000256" key="1">
    <source>
        <dbReference type="ARBA" id="ARBA00007734"/>
    </source>
</evidence>
<dbReference type="InterPro" id="IPR000189">
    <property type="entry name" value="Transglyc_AS"/>
</dbReference>
<accession>J5KGJ2</accession>
<dbReference type="GO" id="GO:0000270">
    <property type="term" value="P:peptidoglycan metabolic process"/>
    <property type="evidence" value="ECO:0007669"/>
    <property type="project" value="InterPro"/>
</dbReference>
<evidence type="ECO:0000259" key="2">
    <source>
        <dbReference type="Pfam" id="PF01464"/>
    </source>
</evidence>
<dbReference type="HOGENOM" id="CLU_1184384_0_0_6"/>
<dbReference type="PROSITE" id="PS00922">
    <property type="entry name" value="TRANSGLYCOSYLASE"/>
    <property type="match status" value="1"/>
</dbReference>
<dbReference type="SUPFAM" id="SSF53955">
    <property type="entry name" value="Lysozyme-like"/>
    <property type="match status" value="1"/>
</dbReference>
<feature type="domain" description="Transglycosylase SLT" evidence="2">
    <location>
        <begin position="61"/>
        <end position="163"/>
    </location>
</feature>
<dbReference type="GO" id="GO:0016020">
    <property type="term" value="C:membrane"/>
    <property type="evidence" value="ECO:0007669"/>
    <property type="project" value="InterPro"/>
</dbReference>
<reference evidence="3 4" key="1">
    <citation type="journal article" date="2012" name="ISME J.">
        <title>Genomic insights to SAR86, an abundant and uncultivated marine bacterial lineage.</title>
        <authorList>
            <person name="Dupont C.L."/>
            <person name="Rusch D.B."/>
            <person name="Yooseph S."/>
            <person name="Lombardo M.J."/>
            <person name="Richter R.A."/>
            <person name="Valas R."/>
            <person name="Novotny M."/>
            <person name="Yee-Greenbaum J."/>
            <person name="Selengut J.D."/>
            <person name="Haft D.H."/>
            <person name="Halpern A.L."/>
            <person name="Lasken R.S."/>
            <person name="Nealson K."/>
            <person name="Friedman R."/>
            <person name="Venter J.C."/>
        </authorList>
    </citation>
    <scope>NUCLEOTIDE SEQUENCE [LARGE SCALE GENOMIC DNA]</scope>
</reference>
<dbReference type="GO" id="GO:0008933">
    <property type="term" value="F:peptidoglycan lytic transglycosylase activity"/>
    <property type="evidence" value="ECO:0007669"/>
    <property type="project" value="InterPro"/>
</dbReference>